<name>A0ABR1PT06_9PEZI</name>
<feature type="compositionally biased region" description="Polar residues" evidence="1">
    <location>
        <begin position="217"/>
        <end position="231"/>
    </location>
</feature>
<feature type="compositionally biased region" description="Low complexity" evidence="1">
    <location>
        <begin position="38"/>
        <end position="48"/>
    </location>
</feature>
<reference evidence="2 3" key="1">
    <citation type="submission" date="2023-01" db="EMBL/GenBank/DDBJ databases">
        <title>Analysis of 21 Apiospora genomes using comparative genomics revels a genus with tremendous synthesis potential of carbohydrate active enzymes and secondary metabolites.</title>
        <authorList>
            <person name="Sorensen T."/>
        </authorList>
    </citation>
    <scope>NUCLEOTIDE SEQUENCE [LARGE SCALE GENOMIC DNA]</scope>
    <source>
        <strain evidence="2 3">CBS 24483</strain>
    </source>
</reference>
<keyword evidence="3" id="KW-1185">Reference proteome</keyword>
<feature type="region of interest" description="Disordered" evidence="1">
    <location>
        <begin position="184"/>
        <end position="285"/>
    </location>
</feature>
<organism evidence="2 3">
    <name type="scientific">Apiospora aurea</name>
    <dbReference type="NCBI Taxonomy" id="335848"/>
    <lineage>
        <taxon>Eukaryota</taxon>
        <taxon>Fungi</taxon>
        <taxon>Dikarya</taxon>
        <taxon>Ascomycota</taxon>
        <taxon>Pezizomycotina</taxon>
        <taxon>Sordariomycetes</taxon>
        <taxon>Xylariomycetidae</taxon>
        <taxon>Amphisphaeriales</taxon>
        <taxon>Apiosporaceae</taxon>
        <taxon>Apiospora</taxon>
    </lineage>
</organism>
<feature type="compositionally biased region" description="Basic and acidic residues" evidence="1">
    <location>
        <begin position="17"/>
        <end position="27"/>
    </location>
</feature>
<feature type="compositionally biased region" description="Acidic residues" evidence="1">
    <location>
        <begin position="252"/>
        <end position="276"/>
    </location>
</feature>
<evidence type="ECO:0000256" key="1">
    <source>
        <dbReference type="SAM" id="MobiDB-lite"/>
    </source>
</evidence>
<feature type="region of interest" description="Disordered" evidence="1">
    <location>
        <begin position="1"/>
        <end position="68"/>
    </location>
</feature>
<protein>
    <submittedName>
        <fullName evidence="2">Uncharacterized protein</fullName>
    </submittedName>
</protein>
<sequence>MAPTGPFKPQGQLPDAGHYESLHEPHQPHHPHHHEPQVKPQHQQPKGQSKPGGLHDADNSATPELHLTCQGLPPNAYHVAQFLSDYHAQSSQEEFKVFTLHPADFNADTDRVVLELCSIEGLPDGIDEKIHKGKITGSFLVNNTTNEDTRRILYDTLGIGDVEDSFTRRLRSKIELPIYSASAFSQPTGSSEEPSRAEPQVGNNGDDEDGADHRGAHNSQTVSPPTATTEVDSYRRIFGPTRRHRLDRSSLDDENFEDSAGDPAEEREVEEEDTQDAADKDLPNYTDFTVARNGWCEKL</sequence>
<proteinExistence type="predicted"/>
<dbReference type="RefSeq" id="XP_066692910.1">
    <property type="nucleotide sequence ID" value="XM_066850672.1"/>
</dbReference>
<comment type="caution">
    <text evidence="2">The sequence shown here is derived from an EMBL/GenBank/DDBJ whole genome shotgun (WGS) entry which is preliminary data.</text>
</comment>
<dbReference type="GeneID" id="92083734"/>
<dbReference type="EMBL" id="JAQQWE010000010">
    <property type="protein sequence ID" value="KAK7937582.1"/>
    <property type="molecule type" value="Genomic_DNA"/>
</dbReference>
<gene>
    <name evidence="2" type="ORF">PG986_014450</name>
</gene>
<evidence type="ECO:0000313" key="3">
    <source>
        <dbReference type="Proteomes" id="UP001391051"/>
    </source>
</evidence>
<accession>A0ABR1PT06</accession>
<dbReference type="Proteomes" id="UP001391051">
    <property type="component" value="Unassembled WGS sequence"/>
</dbReference>
<evidence type="ECO:0000313" key="2">
    <source>
        <dbReference type="EMBL" id="KAK7937582.1"/>
    </source>
</evidence>